<feature type="transmembrane region" description="Helical" evidence="1">
    <location>
        <begin position="67"/>
        <end position="94"/>
    </location>
</feature>
<dbReference type="AlphaFoldDB" id="A0A556CQD5"/>
<keyword evidence="3" id="KW-1185">Reference proteome</keyword>
<feature type="transmembrane region" description="Helical" evidence="1">
    <location>
        <begin position="101"/>
        <end position="131"/>
    </location>
</feature>
<gene>
    <name evidence="2" type="ORF">FO013_01260</name>
</gene>
<evidence type="ECO:0000256" key="1">
    <source>
        <dbReference type="SAM" id="Phobius"/>
    </source>
</evidence>
<feature type="transmembrane region" description="Helical" evidence="1">
    <location>
        <begin position="298"/>
        <end position="321"/>
    </location>
</feature>
<sequence length="370" mass="39032">MKPTQSYAQSAHPSQPTRVLNVGVTMLGLSAVWSMTMLVISVLWGSGLLVSPFGHAEPGEYNTLLDYLSIPAGAALVGFCALLSLTLASTLLTLPRLRGRAVAAVGTFAVFLTLVTTVVFTDTLVLAYLGYTLSLQFPPIPVAVLWQGFMLLGPGLWAAVWASLEGRQRRSRAGADGAAVDAPVGDASVGDAFAAGVTTAKVAEGRQPVQVSAKIAVGVAVAIPVIYASTRILWALGIPFGLSPEFYSEGLQAGMWHSGLALAIAGLVGALLTLGLVHRWGERFPRWTGPLAGRRVPILLATIPAGIVTLAMFTGGMGMIHSVLFNGVSIIGNWVTIGPTLLFPLWALALGWATYAYRARRLDARAFRRQ</sequence>
<comment type="caution">
    <text evidence="2">The sequence shown here is derived from an EMBL/GenBank/DDBJ whole genome shotgun (WGS) entry which is preliminary data.</text>
</comment>
<name>A0A556CQD5_BREAU</name>
<keyword evidence="1" id="KW-1133">Transmembrane helix</keyword>
<protein>
    <submittedName>
        <fullName evidence="2">Uncharacterized protein</fullName>
    </submittedName>
</protein>
<feature type="transmembrane region" description="Helical" evidence="1">
    <location>
        <begin position="20"/>
        <end position="47"/>
    </location>
</feature>
<dbReference type="Proteomes" id="UP000316406">
    <property type="component" value="Unassembled WGS sequence"/>
</dbReference>
<feature type="transmembrane region" description="Helical" evidence="1">
    <location>
        <begin position="256"/>
        <end position="277"/>
    </location>
</feature>
<accession>A0A556CQD5</accession>
<feature type="transmembrane region" description="Helical" evidence="1">
    <location>
        <begin position="341"/>
        <end position="359"/>
    </location>
</feature>
<keyword evidence="1" id="KW-0472">Membrane</keyword>
<evidence type="ECO:0000313" key="2">
    <source>
        <dbReference type="EMBL" id="TSI19613.1"/>
    </source>
</evidence>
<feature type="transmembrane region" description="Helical" evidence="1">
    <location>
        <begin position="143"/>
        <end position="164"/>
    </location>
</feature>
<organism evidence="2 3">
    <name type="scientific">Brevibacterium aurantiacum</name>
    <dbReference type="NCBI Taxonomy" id="273384"/>
    <lineage>
        <taxon>Bacteria</taxon>
        <taxon>Bacillati</taxon>
        <taxon>Actinomycetota</taxon>
        <taxon>Actinomycetes</taxon>
        <taxon>Micrococcales</taxon>
        <taxon>Brevibacteriaceae</taxon>
        <taxon>Brevibacterium</taxon>
    </lineage>
</organism>
<dbReference type="EMBL" id="VLTK01000001">
    <property type="protein sequence ID" value="TSI19613.1"/>
    <property type="molecule type" value="Genomic_DNA"/>
</dbReference>
<keyword evidence="1" id="KW-0812">Transmembrane</keyword>
<feature type="transmembrane region" description="Helical" evidence="1">
    <location>
        <begin position="215"/>
        <end position="236"/>
    </location>
</feature>
<reference evidence="2 3" key="1">
    <citation type="submission" date="2019-07" db="EMBL/GenBank/DDBJ databases">
        <title>Draft genome sequence of Brevibacterium aurantiacum XU54 isolated from Xinjiang China.</title>
        <authorList>
            <person name="Xu X."/>
        </authorList>
    </citation>
    <scope>NUCLEOTIDE SEQUENCE [LARGE SCALE GENOMIC DNA]</scope>
    <source>
        <strain evidence="2 3">XU54</strain>
    </source>
</reference>
<dbReference type="OrthoDB" id="2717873at2"/>
<proteinExistence type="predicted"/>
<evidence type="ECO:0000313" key="3">
    <source>
        <dbReference type="Proteomes" id="UP000316406"/>
    </source>
</evidence>
<dbReference type="RefSeq" id="WP_143920667.1">
    <property type="nucleotide sequence ID" value="NZ_VLTK01000001.1"/>
</dbReference>